<evidence type="ECO:0000256" key="2">
    <source>
        <dbReference type="ARBA" id="ARBA00022478"/>
    </source>
</evidence>
<reference evidence="12" key="2">
    <citation type="journal article" date="2022" name="Mol. Phylogenet. Evol.">
        <title>Maturyoshka: A maturase inside a maturase, and other peculiarities of the novel chloroplast genomes of marine euglenophytes.</title>
        <authorList>
            <person name="Maciszewski K."/>
            <person name="Dabbagh N."/>
            <person name="Preisfeld A."/>
            <person name="Karnkowska A."/>
        </authorList>
    </citation>
    <scope>NUCLEOTIDE SEQUENCE</scope>
</reference>
<dbReference type="EC" id="2.7.7.6" evidence="1"/>
<dbReference type="InterPro" id="IPR007066">
    <property type="entry name" value="RNA_pol_Rpb1_3"/>
</dbReference>
<protein>
    <recommendedName>
        <fullName evidence="1">DNA-directed RNA polymerase</fullName>
        <ecNumber evidence="1">2.7.7.6</ecNumber>
    </recommendedName>
</protein>
<keyword evidence="12" id="KW-0934">Plastid</keyword>
<dbReference type="Pfam" id="PF05000">
    <property type="entry name" value="RNA_pol_Rpb1_4"/>
    <property type="match status" value="1"/>
</dbReference>
<keyword evidence="7" id="KW-0804">Transcription</keyword>
<dbReference type="EMBL" id="OK136183">
    <property type="protein sequence ID" value="UXD06227.1"/>
    <property type="molecule type" value="Genomic_DNA"/>
</dbReference>
<evidence type="ECO:0000259" key="10">
    <source>
        <dbReference type="Pfam" id="PF04998"/>
    </source>
</evidence>
<keyword evidence="5" id="KW-0479">Metal-binding</keyword>
<evidence type="ECO:0000256" key="7">
    <source>
        <dbReference type="ARBA" id="ARBA00023163"/>
    </source>
</evidence>
<feature type="domain" description="RNA polymerase Rpb1" evidence="10">
    <location>
        <begin position="168"/>
        <end position="814"/>
    </location>
</feature>
<evidence type="ECO:0000256" key="4">
    <source>
        <dbReference type="ARBA" id="ARBA00022695"/>
    </source>
</evidence>
<proteinExistence type="predicted"/>
<evidence type="ECO:0000256" key="6">
    <source>
        <dbReference type="ARBA" id="ARBA00022833"/>
    </source>
</evidence>
<dbReference type="GO" id="GO:0046872">
    <property type="term" value="F:metal ion binding"/>
    <property type="evidence" value="ECO:0007669"/>
    <property type="project" value="UniProtKB-KW"/>
</dbReference>
<dbReference type="GO" id="GO:0003677">
    <property type="term" value="F:DNA binding"/>
    <property type="evidence" value="ECO:0007669"/>
    <property type="project" value="InterPro"/>
</dbReference>
<keyword evidence="2" id="KW-0240">DNA-directed RNA polymerase</keyword>
<dbReference type="SUPFAM" id="SSF64484">
    <property type="entry name" value="beta and beta-prime subunits of DNA dependent RNA-polymerase"/>
    <property type="match status" value="1"/>
</dbReference>
<dbReference type="InterPro" id="IPR012756">
    <property type="entry name" value="DNA-dir_RpoC2_beta_pp"/>
</dbReference>
<dbReference type="InterPro" id="IPR045867">
    <property type="entry name" value="DNA-dir_RpoC_beta_prime"/>
</dbReference>
<dbReference type="Gene3D" id="1.10.1790.20">
    <property type="match status" value="1"/>
</dbReference>
<dbReference type="GO" id="GO:0000428">
    <property type="term" value="C:DNA-directed RNA polymerase complex"/>
    <property type="evidence" value="ECO:0007669"/>
    <property type="project" value="UniProtKB-KW"/>
</dbReference>
<keyword evidence="6" id="KW-0862">Zinc</keyword>
<dbReference type="InterPro" id="IPR007083">
    <property type="entry name" value="RNA_pol_Rpb1_4"/>
</dbReference>
<dbReference type="Pfam" id="PF04998">
    <property type="entry name" value="RNA_pol_Rpb1_5"/>
    <property type="match status" value="1"/>
</dbReference>
<dbReference type="InterPro" id="IPR042102">
    <property type="entry name" value="RNA_pol_Rpb1_3_sf"/>
</dbReference>
<dbReference type="AlphaFoldDB" id="A0A977K847"/>
<geneLocation type="chloroplast" evidence="12"/>
<accession>A0A977K847</accession>
<keyword evidence="4" id="KW-0548">Nucleotidyltransferase</keyword>
<dbReference type="CDD" id="cd02655">
    <property type="entry name" value="RNAP_beta'_C"/>
    <property type="match status" value="1"/>
</dbReference>
<dbReference type="PANTHER" id="PTHR19376">
    <property type="entry name" value="DNA-DIRECTED RNA POLYMERASE"/>
    <property type="match status" value="1"/>
</dbReference>
<dbReference type="InterPro" id="IPR038120">
    <property type="entry name" value="Rpb1_funnel_sf"/>
</dbReference>
<name>A0A977K847_9EUGL</name>
<feature type="domain" description="RNA polymerase Rpb1" evidence="9">
    <location>
        <begin position="5"/>
        <end position="58"/>
    </location>
</feature>
<dbReference type="PANTHER" id="PTHR19376:SF68">
    <property type="entry name" value="DNA-DIRECTED RNA POLYMERASE SUBUNIT BETA"/>
    <property type="match status" value="1"/>
</dbReference>
<keyword evidence="3" id="KW-0808">Transferase</keyword>
<evidence type="ECO:0000256" key="1">
    <source>
        <dbReference type="ARBA" id="ARBA00012418"/>
    </source>
</evidence>
<comment type="catalytic activity">
    <reaction evidence="8">
        <text>RNA(n) + a ribonucleoside 5'-triphosphate = RNA(n+1) + diphosphate</text>
        <dbReference type="Rhea" id="RHEA:21248"/>
        <dbReference type="Rhea" id="RHEA-COMP:14527"/>
        <dbReference type="Rhea" id="RHEA-COMP:17342"/>
        <dbReference type="ChEBI" id="CHEBI:33019"/>
        <dbReference type="ChEBI" id="CHEBI:61557"/>
        <dbReference type="ChEBI" id="CHEBI:140395"/>
        <dbReference type="EC" id="2.7.7.6"/>
    </reaction>
</comment>
<dbReference type="InterPro" id="IPR007081">
    <property type="entry name" value="RNA_pol_Rpb1_5"/>
</dbReference>
<organism evidence="12">
    <name type="scientific">Eutreptia sp. CCAC 1914B</name>
    <dbReference type="NCBI Taxonomy" id="2979827"/>
    <lineage>
        <taxon>Eukaryota</taxon>
        <taxon>Discoba</taxon>
        <taxon>Euglenozoa</taxon>
        <taxon>Euglenida</taxon>
        <taxon>Spirocuta</taxon>
        <taxon>Euglenophyceae</taxon>
        <taxon>Eutreptiales</taxon>
        <taxon>Eutreptiaceae</taxon>
        <taxon>Eutreptia</taxon>
    </lineage>
</organism>
<dbReference type="GO" id="GO:0003899">
    <property type="term" value="F:DNA-directed RNA polymerase activity"/>
    <property type="evidence" value="ECO:0007669"/>
    <property type="project" value="UniProtKB-EC"/>
</dbReference>
<evidence type="ECO:0000259" key="9">
    <source>
        <dbReference type="Pfam" id="PF04983"/>
    </source>
</evidence>
<dbReference type="Pfam" id="PF04983">
    <property type="entry name" value="RNA_pol_Rpb1_3"/>
    <property type="match status" value="1"/>
</dbReference>
<dbReference type="GO" id="GO:0006351">
    <property type="term" value="P:DNA-templated transcription"/>
    <property type="evidence" value="ECO:0007669"/>
    <property type="project" value="InterPro"/>
</dbReference>
<evidence type="ECO:0000256" key="3">
    <source>
        <dbReference type="ARBA" id="ARBA00022679"/>
    </source>
</evidence>
<evidence type="ECO:0000256" key="8">
    <source>
        <dbReference type="ARBA" id="ARBA00048552"/>
    </source>
</evidence>
<sequence length="873" mass="100691">MEFFFCNTKFSKKEIQKLILWFLINHGTKKTSNLIDKIKTISFQYATKGGFSIGIEDLQIPNIKSYLIKNTEKEINKNENLYLLGGITSIQRLQKIIDIWNTTNEILTKELLQNFRQNNTLNPVYIAALSGARGNISQVKQLVGMRGLMSDSKGEIIDLPIQSNFKEGLNITEYLISCYGARKGLIDTALRTSNSGYLTRKLVDVAQSLIITQLDCKTLQGILVTPLIKEKKTYLTIKQRLIGRILATSITGENEKILASKGQDICNYLAKKIIKQKHETTKIYIRSPLTCSTQKSICQLCYGWNLAYNRLVEIGETVGVIAAQSIGEPGTQLTMRTFHTGGVFYGTVKEKVYSPHAGTIQYFVNNLKKETKTRYGEKAVLTTIKQNIYVKKDKYTTTKILIPAYSLIYAKPNTKISKKEVIAEISTYQELFLKEKEKTFKTVKEIKTPTEGQVYIEDFKDNKKITWVMNGKIMSYLLLVKTLILRRKKNFLANKRNKTEEIFKKIFENKSKNNFYNSYLRALKIKKSRENKYTNIKTHKSEKIKQLFNENYFLNNCLKFQLNSKKRKTKNGYRDTQPEIKKLSDRKQCLLYTKQNKIVILNLPKNKNKIGKTMRKKIKQQIVCGQIIEIQKNKIVLRQGSPHLTPKKTQIYFKNGDIISKNNTISYTTEKKSKTGDIVQGLPKIEELLEAKITKNLQPLYNSPHKKLKQYFFLYKKKYPRNVATKKSIEQLQKFLLENIQLVYQAQNIRISDKHLEIIIKQMTSRVIIYKEGDTNLLIGEKIELYEIEKINKKVKNKAEYEPILQGITKSSLETESFISASSFQETIKILTESAIRGKIDWLSGLKENVIIGRLIPAGTGIKNFRTKQKSKF</sequence>
<dbReference type="Gene3D" id="1.10.150.390">
    <property type="match status" value="1"/>
</dbReference>
<dbReference type="Gene3D" id="1.10.132.30">
    <property type="match status" value="1"/>
</dbReference>
<reference evidence="12" key="1">
    <citation type="submission" date="2021-09" db="EMBL/GenBank/DDBJ databases">
        <authorList>
            <person name="Maciszewski K."/>
            <person name="Dabbagh N."/>
            <person name="Preisfeld A."/>
            <person name="Karnkowska A."/>
        </authorList>
    </citation>
    <scope>NUCLEOTIDE SEQUENCE</scope>
</reference>
<keyword evidence="12" id="KW-0150">Chloroplast</keyword>
<dbReference type="Gene3D" id="1.10.274.100">
    <property type="entry name" value="RNA polymerase Rpb1, domain 3"/>
    <property type="match status" value="1"/>
</dbReference>
<dbReference type="NCBIfam" id="TIGR02388">
    <property type="entry name" value="rpoC2_cyan"/>
    <property type="match status" value="1"/>
</dbReference>
<evidence type="ECO:0000256" key="5">
    <source>
        <dbReference type="ARBA" id="ARBA00022723"/>
    </source>
</evidence>
<evidence type="ECO:0000259" key="11">
    <source>
        <dbReference type="Pfam" id="PF05000"/>
    </source>
</evidence>
<feature type="domain" description="RNA polymerase Rpb1" evidence="11">
    <location>
        <begin position="87"/>
        <end position="165"/>
    </location>
</feature>
<evidence type="ECO:0000313" key="12">
    <source>
        <dbReference type="EMBL" id="UXD06227.1"/>
    </source>
</evidence>